<comment type="caution">
    <text evidence="2">The sequence shown here is derived from an EMBL/GenBank/DDBJ whole genome shotgun (WGS) entry which is preliminary data.</text>
</comment>
<dbReference type="Proteomes" id="UP000318571">
    <property type="component" value="Chromosome 2"/>
</dbReference>
<dbReference type="STRING" id="6832.A0A553PAL3"/>
<sequence length="472" mass="51821">MNNGGNPAGYGRGITSGPPPTGDMGAANGRELRRPHQGGGGVNVNDLSRNMRQMDPFNYNNGSGVPSVPRPSADGWSSGNNEYDQNYDAVPAHHRAQYQTGPGVPAAYGYQHAQRHHTPAQARLNVTANEFRPKSLSASAAEFVPRNMARNTSHWAAVQQQQHMYLDPLEEVRGGVGVLVYSPAKIDQIAEHLTNVLSAVAHDVQTLQSCVDLMVETCLVEHNFRYTGARLLDALSVGVVDQSGTQPVRTVLLSKCQSLREQHTNLKPDRRRQFILFMGDLFLHFGIYVGDHKQRMPLLGLAVIDLLTTLLSVENRKDKDNLKCVSQTLKMCGARLEEEEANSNANKDGASKTPKLDELMAVVEEVGSSPPPPGMSIYIIEMMSILVQLRKDNWGQDSNGGGVLRKMARSKSKCGSSFGDESALTKEELRFMAEQMGEPFEDDAGEDTEPEMDPEIQSAFDEFLESQGQKRS</sequence>
<dbReference type="GO" id="GO:0008494">
    <property type="term" value="F:translation activator activity"/>
    <property type="evidence" value="ECO:0007669"/>
    <property type="project" value="TreeGrafter"/>
</dbReference>
<feature type="compositionally biased region" description="Gly residues" evidence="1">
    <location>
        <begin position="1"/>
        <end position="14"/>
    </location>
</feature>
<evidence type="ECO:0000313" key="2">
    <source>
        <dbReference type="EMBL" id="TRY74723.1"/>
    </source>
</evidence>
<evidence type="ECO:0000313" key="3">
    <source>
        <dbReference type="Proteomes" id="UP000318571"/>
    </source>
</evidence>
<accession>A0A553PAL3</accession>
<name>A0A553PAL3_TIGCA</name>
<dbReference type="OMA" id="MARNTSH"/>
<feature type="compositionally biased region" description="Acidic residues" evidence="1">
    <location>
        <begin position="439"/>
        <end position="454"/>
    </location>
</feature>
<dbReference type="PANTHER" id="PTHR23254">
    <property type="entry name" value="EIF4G DOMAIN PROTEIN"/>
    <property type="match status" value="1"/>
</dbReference>
<proteinExistence type="predicted"/>
<dbReference type="SUPFAM" id="SSF48371">
    <property type="entry name" value="ARM repeat"/>
    <property type="match status" value="1"/>
</dbReference>
<dbReference type="EMBL" id="VCGU01000005">
    <property type="protein sequence ID" value="TRY74723.1"/>
    <property type="molecule type" value="Genomic_DNA"/>
</dbReference>
<feature type="region of interest" description="Disordered" evidence="1">
    <location>
        <begin position="1"/>
        <end position="76"/>
    </location>
</feature>
<evidence type="ECO:0000256" key="1">
    <source>
        <dbReference type="SAM" id="MobiDB-lite"/>
    </source>
</evidence>
<keyword evidence="3" id="KW-1185">Reference proteome</keyword>
<evidence type="ECO:0008006" key="4">
    <source>
        <dbReference type="Google" id="ProtNLM"/>
    </source>
</evidence>
<dbReference type="AlphaFoldDB" id="A0A553PAL3"/>
<dbReference type="InterPro" id="IPR051367">
    <property type="entry name" value="mRNA_TranslReg/HistoneTransl"/>
</dbReference>
<feature type="region of interest" description="Disordered" evidence="1">
    <location>
        <begin position="405"/>
        <end position="472"/>
    </location>
</feature>
<gene>
    <name evidence="2" type="ORF">TCAL_14546</name>
</gene>
<protein>
    <recommendedName>
        <fullName evidence="4">MIF4G domain-containing protein</fullName>
    </recommendedName>
</protein>
<reference evidence="2 3" key="1">
    <citation type="journal article" date="2018" name="Nat. Ecol. Evol.">
        <title>Genomic signatures of mitonuclear coevolution across populations of Tigriopus californicus.</title>
        <authorList>
            <person name="Barreto F.S."/>
            <person name="Watson E.T."/>
            <person name="Lima T.G."/>
            <person name="Willett C.S."/>
            <person name="Edmands S."/>
            <person name="Li W."/>
            <person name="Burton R.S."/>
        </authorList>
    </citation>
    <scope>NUCLEOTIDE SEQUENCE [LARGE SCALE GENOMIC DNA]</scope>
    <source>
        <strain evidence="2 3">San Diego</strain>
    </source>
</reference>
<dbReference type="InterPro" id="IPR016024">
    <property type="entry name" value="ARM-type_fold"/>
</dbReference>
<dbReference type="GO" id="GO:0006446">
    <property type="term" value="P:regulation of translational initiation"/>
    <property type="evidence" value="ECO:0007669"/>
    <property type="project" value="TreeGrafter"/>
</dbReference>
<dbReference type="Gene3D" id="1.25.40.180">
    <property type="match status" value="1"/>
</dbReference>
<dbReference type="PANTHER" id="PTHR23254:SF15">
    <property type="entry name" value="POLYADENYLATE-BINDING PROTEIN-INTERACTING PROTEIN 1"/>
    <property type="match status" value="1"/>
</dbReference>
<organism evidence="2 3">
    <name type="scientific">Tigriopus californicus</name>
    <name type="common">Marine copepod</name>
    <dbReference type="NCBI Taxonomy" id="6832"/>
    <lineage>
        <taxon>Eukaryota</taxon>
        <taxon>Metazoa</taxon>
        <taxon>Ecdysozoa</taxon>
        <taxon>Arthropoda</taxon>
        <taxon>Crustacea</taxon>
        <taxon>Multicrustacea</taxon>
        <taxon>Hexanauplia</taxon>
        <taxon>Copepoda</taxon>
        <taxon>Harpacticoida</taxon>
        <taxon>Harpacticidae</taxon>
        <taxon>Tigriopus</taxon>
    </lineage>
</organism>